<dbReference type="GO" id="GO:0004930">
    <property type="term" value="F:G protein-coupled receptor activity"/>
    <property type="evidence" value="ECO:0007669"/>
    <property type="project" value="UniProtKB-KW"/>
</dbReference>
<dbReference type="Proteomes" id="UP001163046">
    <property type="component" value="Unassembled WGS sequence"/>
</dbReference>
<feature type="transmembrane region" description="Helical" evidence="10">
    <location>
        <begin position="147"/>
        <end position="170"/>
    </location>
</feature>
<feature type="domain" description="G-protein coupled receptors family 1 profile" evidence="11">
    <location>
        <begin position="51"/>
        <end position="304"/>
    </location>
</feature>
<dbReference type="SUPFAM" id="SSF81321">
    <property type="entry name" value="Family A G protein-coupled receptor-like"/>
    <property type="match status" value="1"/>
</dbReference>
<protein>
    <recommendedName>
        <fullName evidence="11">G-protein coupled receptors family 1 profile domain-containing protein</fullName>
    </recommendedName>
</protein>
<dbReference type="OrthoDB" id="10042731at2759"/>
<keyword evidence="8 9" id="KW-0807">Transducer</keyword>
<evidence type="ECO:0000256" key="3">
    <source>
        <dbReference type="ARBA" id="ARBA00022692"/>
    </source>
</evidence>
<sequence>MSNRMASLSPCNTTCIGNTSSNVTEPEYEDPLLPSPLIVLLSIICLLIITVNGLVIFLIYKKKTLRTLTNMFLTSLALSDLMSGLVGIPLLLNCLVINATNLCVSSVVFIRFAAISSVCHVLLIACDRYIFIVHDMKYDSLVTKRRAIITTIAVWLVSFTAAVIQLSWYIFHGIDFTAFVEITEDLNKQYSVACIVLFFAVPLLLICYIYGCIFYISFKRNESDRQVRSSFQQPSRSLVHKWRGRSVLLITVLIFAGCWLPYFVAMLGDYMESSKRSSMHMPVWVERLLVFLSFIPPLLNPILCTLAKRDFRRALKEVVFGREARYHYEQSIRFQAARERLNVRGNLEYE</sequence>
<comment type="caution">
    <text evidence="12">The sequence shown here is derived from an EMBL/GenBank/DDBJ whole genome shotgun (WGS) entry which is preliminary data.</text>
</comment>
<keyword evidence="13" id="KW-1185">Reference proteome</keyword>
<keyword evidence="5 9" id="KW-0297">G-protein coupled receptor</keyword>
<keyword evidence="2" id="KW-1003">Cell membrane</keyword>
<name>A0A9W9ZFX5_9CNID</name>
<feature type="transmembrane region" description="Helical" evidence="10">
    <location>
        <begin position="288"/>
        <end position="307"/>
    </location>
</feature>
<evidence type="ECO:0000259" key="11">
    <source>
        <dbReference type="PROSITE" id="PS50262"/>
    </source>
</evidence>
<evidence type="ECO:0000256" key="1">
    <source>
        <dbReference type="ARBA" id="ARBA00004651"/>
    </source>
</evidence>
<dbReference type="PANTHER" id="PTHR22752">
    <property type="entry name" value="G PROTEIN-COUPLED RECEPTOR"/>
    <property type="match status" value="1"/>
</dbReference>
<evidence type="ECO:0000313" key="12">
    <source>
        <dbReference type="EMBL" id="KAJ7380942.1"/>
    </source>
</evidence>
<keyword evidence="7 9" id="KW-0675">Receptor</keyword>
<organism evidence="12 13">
    <name type="scientific">Desmophyllum pertusum</name>
    <dbReference type="NCBI Taxonomy" id="174260"/>
    <lineage>
        <taxon>Eukaryota</taxon>
        <taxon>Metazoa</taxon>
        <taxon>Cnidaria</taxon>
        <taxon>Anthozoa</taxon>
        <taxon>Hexacorallia</taxon>
        <taxon>Scleractinia</taxon>
        <taxon>Caryophylliina</taxon>
        <taxon>Caryophylliidae</taxon>
        <taxon>Desmophyllum</taxon>
    </lineage>
</organism>
<dbReference type="InterPro" id="IPR017452">
    <property type="entry name" value="GPCR_Rhodpsn_7TM"/>
</dbReference>
<dbReference type="GO" id="GO:0005886">
    <property type="term" value="C:plasma membrane"/>
    <property type="evidence" value="ECO:0007669"/>
    <property type="project" value="UniProtKB-SubCell"/>
</dbReference>
<feature type="transmembrane region" description="Helical" evidence="10">
    <location>
        <begin position="104"/>
        <end position="126"/>
    </location>
</feature>
<evidence type="ECO:0000256" key="9">
    <source>
        <dbReference type="RuleBase" id="RU000688"/>
    </source>
</evidence>
<comment type="subcellular location">
    <subcellularLocation>
        <location evidence="1">Cell membrane</location>
        <topology evidence="1">Multi-pass membrane protein</topology>
    </subcellularLocation>
</comment>
<feature type="transmembrane region" description="Helical" evidence="10">
    <location>
        <begin position="72"/>
        <end position="92"/>
    </location>
</feature>
<evidence type="ECO:0000256" key="8">
    <source>
        <dbReference type="ARBA" id="ARBA00023224"/>
    </source>
</evidence>
<evidence type="ECO:0000313" key="13">
    <source>
        <dbReference type="Proteomes" id="UP001163046"/>
    </source>
</evidence>
<gene>
    <name evidence="12" type="ORF">OS493_004530</name>
</gene>
<evidence type="ECO:0000256" key="2">
    <source>
        <dbReference type="ARBA" id="ARBA00022475"/>
    </source>
</evidence>
<evidence type="ECO:0000256" key="4">
    <source>
        <dbReference type="ARBA" id="ARBA00022989"/>
    </source>
</evidence>
<keyword evidence="3 9" id="KW-0812">Transmembrane</keyword>
<feature type="transmembrane region" description="Helical" evidence="10">
    <location>
        <begin position="190"/>
        <end position="218"/>
    </location>
</feature>
<dbReference type="EMBL" id="MU826351">
    <property type="protein sequence ID" value="KAJ7380942.1"/>
    <property type="molecule type" value="Genomic_DNA"/>
</dbReference>
<feature type="transmembrane region" description="Helical" evidence="10">
    <location>
        <begin position="246"/>
        <end position="268"/>
    </location>
</feature>
<evidence type="ECO:0000256" key="10">
    <source>
        <dbReference type="SAM" id="Phobius"/>
    </source>
</evidence>
<evidence type="ECO:0000256" key="5">
    <source>
        <dbReference type="ARBA" id="ARBA00023040"/>
    </source>
</evidence>
<comment type="similarity">
    <text evidence="9">Belongs to the G-protein coupled receptor 1 family.</text>
</comment>
<dbReference type="Pfam" id="PF00001">
    <property type="entry name" value="7tm_1"/>
    <property type="match status" value="1"/>
</dbReference>
<reference evidence="12" key="1">
    <citation type="submission" date="2023-01" db="EMBL/GenBank/DDBJ databases">
        <title>Genome assembly of the deep-sea coral Lophelia pertusa.</title>
        <authorList>
            <person name="Herrera S."/>
            <person name="Cordes E."/>
        </authorList>
    </citation>
    <scope>NUCLEOTIDE SEQUENCE</scope>
    <source>
        <strain evidence="12">USNM1676648</strain>
        <tissue evidence="12">Polyp</tissue>
    </source>
</reference>
<dbReference type="PROSITE" id="PS00237">
    <property type="entry name" value="G_PROTEIN_RECEP_F1_1"/>
    <property type="match status" value="1"/>
</dbReference>
<dbReference type="PROSITE" id="PS50262">
    <property type="entry name" value="G_PROTEIN_RECEP_F1_2"/>
    <property type="match status" value="1"/>
</dbReference>
<accession>A0A9W9ZFX5</accession>
<dbReference type="Gene3D" id="1.20.1070.10">
    <property type="entry name" value="Rhodopsin 7-helix transmembrane proteins"/>
    <property type="match status" value="1"/>
</dbReference>
<keyword evidence="4 10" id="KW-1133">Transmembrane helix</keyword>
<keyword evidence="6 10" id="KW-0472">Membrane</keyword>
<feature type="transmembrane region" description="Helical" evidence="10">
    <location>
        <begin position="37"/>
        <end position="60"/>
    </location>
</feature>
<evidence type="ECO:0000256" key="6">
    <source>
        <dbReference type="ARBA" id="ARBA00023136"/>
    </source>
</evidence>
<dbReference type="CDD" id="cd00637">
    <property type="entry name" value="7tm_classA_rhodopsin-like"/>
    <property type="match status" value="1"/>
</dbReference>
<dbReference type="AlphaFoldDB" id="A0A9W9ZFX5"/>
<dbReference type="PRINTS" id="PR00237">
    <property type="entry name" value="GPCRRHODOPSN"/>
</dbReference>
<proteinExistence type="inferred from homology"/>
<evidence type="ECO:0000256" key="7">
    <source>
        <dbReference type="ARBA" id="ARBA00023170"/>
    </source>
</evidence>
<dbReference type="InterPro" id="IPR000276">
    <property type="entry name" value="GPCR_Rhodpsn"/>
</dbReference>